<evidence type="ECO:0000313" key="2">
    <source>
        <dbReference type="EMBL" id="KAA6415719.1"/>
    </source>
</evidence>
<accession>A0A5M8Q3R6</accession>
<sequence length="301" mass="33328">MTRTARLILTAAALLWTARTCSAIPRPSPNDIGSLFKRANVQFQDCGDENDAKRIKAGRAWSEAANLAEFTIDGSLDDKTKFQGTNAYKHYFEDADSTQVNAMFGSIQAGSSGDSGNAFQLNFIISCKETDACKDALAVTDSAPATSSFTPIIRLCPLFFTDDRTKSFLDSKSTKRDPGRRDNSWCQPNQPFSFFETAGHTFLHEMTHLDQLGVAAGLSERDTNDPNIKSHGTDDIYAIAKGYDPTSPERSARKLKDNWTKYNVDHKNKPELERVENAEGYAASATEFWFQSKCGFTDILP</sequence>
<organism evidence="2 3">
    <name type="scientific">Lasallia pustulata</name>
    <dbReference type="NCBI Taxonomy" id="136370"/>
    <lineage>
        <taxon>Eukaryota</taxon>
        <taxon>Fungi</taxon>
        <taxon>Dikarya</taxon>
        <taxon>Ascomycota</taxon>
        <taxon>Pezizomycotina</taxon>
        <taxon>Lecanoromycetes</taxon>
        <taxon>OSLEUM clade</taxon>
        <taxon>Umbilicariomycetidae</taxon>
        <taxon>Umbilicariales</taxon>
        <taxon>Umbilicariaceae</taxon>
        <taxon>Lasallia</taxon>
    </lineage>
</organism>
<dbReference type="Gene3D" id="3.40.390.10">
    <property type="entry name" value="Collagenase (Catalytic Domain)"/>
    <property type="match status" value="1"/>
</dbReference>
<dbReference type="GO" id="GO:0008237">
    <property type="term" value="F:metallopeptidase activity"/>
    <property type="evidence" value="ECO:0007669"/>
    <property type="project" value="InterPro"/>
</dbReference>
<evidence type="ECO:0000256" key="1">
    <source>
        <dbReference type="SAM" id="SignalP"/>
    </source>
</evidence>
<dbReference type="Proteomes" id="UP000324767">
    <property type="component" value="Unassembled WGS sequence"/>
</dbReference>
<proteinExistence type="predicted"/>
<reference evidence="2 3" key="1">
    <citation type="submission" date="2019-09" db="EMBL/GenBank/DDBJ databases">
        <title>The hologenome of the rock-dwelling lichen Lasallia pustulata.</title>
        <authorList>
            <person name="Greshake Tzovaras B."/>
            <person name="Segers F."/>
            <person name="Bicker A."/>
            <person name="Dal Grande F."/>
            <person name="Otte J."/>
            <person name="Hankeln T."/>
            <person name="Schmitt I."/>
            <person name="Ebersberger I."/>
        </authorList>
    </citation>
    <scope>NUCLEOTIDE SEQUENCE [LARGE SCALE GENOMIC DNA]</scope>
    <source>
        <strain evidence="2">A1-1</strain>
    </source>
</reference>
<dbReference type="EMBL" id="VXIT01000001">
    <property type="protein sequence ID" value="KAA6415719.1"/>
    <property type="molecule type" value="Genomic_DNA"/>
</dbReference>
<name>A0A5M8Q3R6_9LECA</name>
<feature type="chain" id="PRO_5024424405" description="Metallopeptidase, catalytic domain" evidence="1">
    <location>
        <begin position="24"/>
        <end position="301"/>
    </location>
</feature>
<evidence type="ECO:0008006" key="4">
    <source>
        <dbReference type="Google" id="ProtNLM"/>
    </source>
</evidence>
<gene>
    <name evidence="2" type="ORF">FRX48_00437</name>
</gene>
<protein>
    <recommendedName>
        <fullName evidence="4">Metallopeptidase, catalytic domain</fullName>
    </recommendedName>
</protein>
<dbReference type="InterPro" id="IPR024079">
    <property type="entry name" value="MetalloPept_cat_dom_sf"/>
</dbReference>
<dbReference type="OrthoDB" id="5381562at2759"/>
<keyword evidence="1" id="KW-0732">Signal</keyword>
<comment type="caution">
    <text evidence="2">The sequence shown here is derived from an EMBL/GenBank/DDBJ whole genome shotgun (WGS) entry which is preliminary data.</text>
</comment>
<feature type="signal peptide" evidence="1">
    <location>
        <begin position="1"/>
        <end position="23"/>
    </location>
</feature>
<dbReference type="AlphaFoldDB" id="A0A5M8Q3R6"/>
<evidence type="ECO:0000313" key="3">
    <source>
        <dbReference type="Proteomes" id="UP000324767"/>
    </source>
</evidence>